<evidence type="ECO:0000256" key="5">
    <source>
        <dbReference type="ARBA" id="ARBA00022692"/>
    </source>
</evidence>
<accession>A0AAV6U360</accession>
<evidence type="ECO:0000256" key="3">
    <source>
        <dbReference type="ARBA" id="ARBA00022448"/>
    </source>
</evidence>
<dbReference type="InterPro" id="IPR004765">
    <property type="entry name" value="NPC1-like"/>
</dbReference>
<dbReference type="Gene3D" id="1.20.1640.10">
    <property type="entry name" value="Multidrug efflux transporter AcrB transmembrane domain"/>
    <property type="match status" value="2"/>
</dbReference>
<keyword evidence="14" id="KW-0753">Steroid metabolism</keyword>
<feature type="domain" description="SSD" evidence="17">
    <location>
        <begin position="669"/>
        <end position="834"/>
    </location>
</feature>
<dbReference type="Proteomes" id="UP000827092">
    <property type="component" value="Unassembled WGS sequence"/>
</dbReference>
<dbReference type="InterPro" id="IPR053958">
    <property type="entry name" value="HMGCR/SNAP/NPC1-like_SSD"/>
</dbReference>
<evidence type="ECO:0000256" key="8">
    <source>
        <dbReference type="ARBA" id="ARBA00023055"/>
    </source>
</evidence>
<keyword evidence="19" id="KW-1185">Reference proteome</keyword>
<organism evidence="18 19">
    <name type="scientific">Oedothorax gibbosus</name>
    <dbReference type="NCBI Taxonomy" id="931172"/>
    <lineage>
        <taxon>Eukaryota</taxon>
        <taxon>Metazoa</taxon>
        <taxon>Ecdysozoa</taxon>
        <taxon>Arthropoda</taxon>
        <taxon>Chelicerata</taxon>
        <taxon>Arachnida</taxon>
        <taxon>Araneae</taxon>
        <taxon>Araneomorphae</taxon>
        <taxon>Entelegynae</taxon>
        <taxon>Araneoidea</taxon>
        <taxon>Linyphiidae</taxon>
        <taxon>Erigoninae</taxon>
        <taxon>Oedothorax</taxon>
    </lineage>
</organism>
<dbReference type="GO" id="GO:0015918">
    <property type="term" value="P:sterol transport"/>
    <property type="evidence" value="ECO:0007669"/>
    <property type="project" value="TreeGrafter"/>
</dbReference>
<feature type="transmembrane region" description="Helical" evidence="16">
    <location>
        <begin position="1243"/>
        <end position="1268"/>
    </location>
</feature>
<dbReference type="GO" id="GO:0005319">
    <property type="term" value="F:lipid transporter activity"/>
    <property type="evidence" value="ECO:0007669"/>
    <property type="project" value="InterPro"/>
</dbReference>
<comment type="catalytic activity">
    <reaction evidence="15">
        <text>cholesterol(in) = cholesterol(out)</text>
        <dbReference type="Rhea" id="RHEA:39747"/>
        <dbReference type="ChEBI" id="CHEBI:16113"/>
    </reaction>
</comment>
<feature type="transmembrane region" description="Helical" evidence="16">
    <location>
        <begin position="1280"/>
        <end position="1303"/>
    </location>
</feature>
<feature type="transmembrane region" description="Helical" evidence="16">
    <location>
        <begin position="670"/>
        <end position="691"/>
    </location>
</feature>
<protein>
    <recommendedName>
        <fullName evidence="17">SSD domain-containing protein</fullName>
    </recommendedName>
</protein>
<dbReference type="InterPro" id="IPR032190">
    <property type="entry name" value="NPC1_N"/>
</dbReference>
<gene>
    <name evidence="18" type="ORF">JTE90_018810</name>
</gene>
<feature type="transmembrane region" description="Helical" evidence="16">
    <location>
        <begin position="414"/>
        <end position="433"/>
    </location>
</feature>
<evidence type="ECO:0000256" key="9">
    <source>
        <dbReference type="ARBA" id="ARBA00023098"/>
    </source>
</evidence>
<feature type="transmembrane region" description="Helical" evidence="16">
    <location>
        <begin position="1177"/>
        <end position="1198"/>
    </location>
</feature>
<evidence type="ECO:0000256" key="12">
    <source>
        <dbReference type="ARBA" id="ARBA00023166"/>
    </source>
</evidence>
<keyword evidence="11" id="KW-1015">Disulfide bond</keyword>
<evidence type="ECO:0000313" key="19">
    <source>
        <dbReference type="Proteomes" id="UP000827092"/>
    </source>
</evidence>
<feature type="transmembrane region" description="Helical" evidence="16">
    <location>
        <begin position="703"/>
        <end position="727"/>
    </location>
</feature>
<keyword evidence="6" id="KW-0732">Signal</keyword>
<dbReference type="FunFam" id="1.20.1640.10:FF:000008">
    <property type="entry name" value="NPC intracellular cholesterol transporter 1"/>
    <property type="match status" value="1"/>
</dbReference>
<keyword evidence="10 16" id="KW-0472">Membrane</keyword>
<comment type="subcellular location">
    <subcellularLocation>
        <location evidence="1">Endomembrane system</location>
        <topology evidence="1">Multi-pass membrane protein</topology>
    </subcellularLocation>
</comment>
<feature type="transmembrane region" description="Helical" evidence="16">
    <location>
        <begin position="776"/>
        <end position="798"/>
    </location>
</feature>
<evidence type="ECO:0000256" key="1">
    <source>
        <dbReference type="ARBA" id="ARBA00004127"/>
    </source>
</evidence>
<keyword evidence="3" id="KW-0813">Transport</keyword>
<evidence type="ECO:0000259" key="17">
    <source>
        <dbReference type="PROSITE" id="PS50156"/>
    </source>
</evidence>
<dbReference type="GO" id="GO:0015485">
    <property type="term" value="F:cholesterol binding"/>
    <property type="evidence" value="ECO:0007669"/>
    <property type="project" value="TreeGrafter"/>
</dbReference>
<dbReference type="InterPro" id="IPR000731">
    <property type="entry name" value="SSD"/>
</dbReference>
<evidence type="ECO:0000256" key="14">
    <source>
        <dbReference type="ARBA" id="ARBA00023221"/>
    </source>
</evidence>
<evidence type="ECO:0000256" key="7">
    <source>
        <dbReference type="ARBA" id="ARBA00022989"/>
    </source>
</evidence>
<keyword evidence="4" id="KW-0153">Cholesterol metabolism</keyword>
<dbReference type="Pfam" id="PF12349">
    <property type="entry name" value="Sterol-sensing"/>
    <property type="match status" value="1"/>
</dbReference>
<dbReference type="PROSITE" id="PS50156">
    <property type="entry name" value="SSD"/>
    <property type="match status" value="1"/>
</dbReference>
<sequence length="1339" mass="150435">MVNRPSWRPNAQTVVNAVLLQIWPRSKVKCKLAPKQEGQCIMHGHCDGPFGSSPCVYDGPPVPLKNTSELPTNTTAVDLLKSLCPEFLYDDNPHVCCSTEQLLAFEEQMIMVESVGFSRCPSCLHNFRQLICFMSCSPWQSRFMRVVRSEEQGDDQEPDKRVVEEIEYHISELYAYTLYDSCKGLQGMLPGTLFMDFGCGSWGSAKCSPARWLEFAGSTPDEGAYSPFKANYIFHVKNTVEIDNHTLYPMKEPHFKCSESPTPDLDKCTCYDCKESCSAKSLQPPTLPALPEPFKLLQTDGPTVVAILIFVIFIISISFIFWCHKNPGFTSHELSFIQECVSVPPGVNLGSLEEVEPLRSKTNSLPLSRHDKQLHSHKLSIARPSKFQKLGYLLQEHLEKKFMSWSLFVAHRPITVMVLSLFACSILSSGLLLNFDVTTNPVDLWVSPGSEARRDMENFNTHFEPFYRIEQLIITPTNKNLFEHPIIVNHELKNISFGPVFQQDFLVASLELLLKIENLTSTFKNSTVHLTDICLSPLKPLNTKCAIQSLFGFFQNQLAFFDDETRYLTHFRSCSLAPKDPKCFAPFGGPLDSAAVVLGGFNDTFDSAQALVITIPVKNYNDARMNLPAENWESEFLRFITNYSHPLLSIAFKAERSIQDEIERGSHSDILTVAISYILMFCYITVSLGEFHECKTLLVESKFTLGLFGVLIVLLSVISSLGLFSFVGVPATLIIVEVIPFLVLAVGVDNIFILVQAFQREERKPGQSLEQRISYVVGKVAPSMLLSSTSMSSCFFIGTLTEMPAVRLFALYAGVALVINFFLQMTCFLGLFILDYRRQEKGRLDACCCLKVSKQTSVESSIKEGLMFKSIKNLYAPFLMKNSVRFFVMGAFMAWLCSSIAVLDKIDIGFDQKLSVPEDSYMLRYFDYLEKYLSVGPPVYFMINDGYNYSSKTSQSKICSAHSFCASDSLTSEMGRMVMVKDRTYIAFQPISWMDSFFEYLQSESCCFEFRANGTHCPSFIANQNKRLCRSCQVSDPSKLSEAEFTKRLNFFLSDAPWDKCPKGGKAMFSSAIELVSTNDSTKIGSTNFMTYHTVLKTSEDFYEALKWSRKISQELTEILRNGTDNPDALVTPYSLVHVFYEQYLTMWPDTIRSLSLSVAAVFIATFLLLGLDLHSAVIVAIAVIAIVINIMGLMYWWNISLNAVSLVNLVVAVGISVEFCSHMTRSFAVSEKPSRVLRAQDALCQMGTSVLSGITLTDCGILVLAFAKSQIFQVFYFRMYLGIIAFGTLHGLIFLPALLSLFGPPLRWREQNSSSTFECKIDVPLTSSDQSGMPLTNM</sequence>
<evidence type="ECO:0000256" key="11">
    <source>
        <dbReference type="ARBA" id="ARBA00023157"/>
    </source>
</evidence>
<keyword evidence="13" id="KW-0325">Glycoprotein</keyword>
<comment type="similarity">
    <text evidence="2">Belongs to the patched family.</text>
</comment>
<dbReference type="PANTHER" id="PTHR45727:SF2">
    <property type="entry name" value="NPC INTRACELLULAR CHOLESTEROL TRANSPORTER 1"/>
    <property type="match status" value="1"/>
</dbReference>
<evidence type="ECO:0000256" key="13">
    <source>
        <dbReference type="ARBA" id="ARBA00023180"/>
    </source>
</evidence>
<evidence type="ECO:0000256" key="2">
    <source>
        <dbReference type="ARBA" id="ARBA00005585"/>
    </source>
</evidence>
<dbReference type="EMBL" id="JAFNEN010000707">
    <property type="protein sequence ID" value="KAG8178263.1"/>
    <property type="molecule type" value="Genomic_DNA"/>
</dbReference>
<reference evidence="18 19" key="1">
    <citation type="journal article" date="2022" name="Nat. Ecol. Evol.">
        <title>A masculinizing supergene underlies an exaggerated male reproductive morph in a spider.</title>
        <authorList>
            <person name="Hendrickx F."/>
            <person name="De Corte Z."/>
            <person name="Sonet G."/>
            <person name="Van Belleghem S.M."/>
            <person name="Kostlbacher S."/>
            <person name="Vangestel C."/>
        </authorList>
    </citation>
    <scope>NUCLEOTIDE SEQUENCE [LARGE SCALE GENOMIC DNA]</scope>
    <source>
        <strain evidence="18">W744_W776</strain>
    </source>
</reference>
<dbReference type="GO" id="GO:0008203">
    <property type="term" value="P:cholesterol metabolic process"/>
    <property type="evidence" value="ECO:0007669"/>
    <property type="project" value="UniProtKB-KW"/>
</dbReference>
<name>A0AAV6U360_9ARAC</name>
<dbReference type="GO" id="GO:0042632">
    <property type="term" value="P:cholesterol homeostasis"/>
    <property type="evidence" value="ECO:0007669"/>
    <property type="project" value="TreeGrafter"/>
</dbReference>
<keyword evidence="8" id="KW-0445">Lipid transport</keyword>
<keyword evidence="12" id="KW-1207">Sterol metabolism</keyword>
<dbReference type="NCBIfam" id="TIGR00917">
    <property type="entry name" value="2A060601"/>
    <property type="match status" value="1"/>
</dbReference>
<feature type="transmembrane region" description="Helical" evidence="16">
    <location>
        <begin position="1204"/>
        <end position="1222"/>
    </location>
</feature>
<feature type="transmembrane region" description="Helical" evidence="16">
    <location>
        <begin position="733"/>
        <end position="755"/>
    </location>
</feature>
<keyword evidence="7 16" id="KW-1133">Transmembrane helix</keyword>
<dbReference type="SUPFAM" id="SSF82866">
    <property type="entry name" value="Multidrug efflux transporter AcrB transmembrane domain"/>
    <property type="match status" value="2"/>
</dbReference>
<feature type="transmembrane region" description="Helical" evidence="16">
    <location>
        <begin position="304"/>
        <end position="323"/>
    </location>
</feature>
<dbReference type="InterPro" id="IPR053956">
    <property type="entry name" value="NPC1_MLD"/>
</dbReference>
<dbReference type="GO" id="GO:0012505">
    <property type="term" value="C:endomembrane system"/>
    <property type="evidence" value="ECO:0007669"/>
    <property type="project" value="UniProtKB-SubCell"/>
</dbReference>
<evidence type="ECO:0000256" key="15">
    <source>
        <dbReference type="ARBA" id="ARBA00034049"/>
    </source>
</evidence>
<comment type="caution">
    <text evidence="18">The sequence shown here is derived from an EMBL/GenBank/DDBJ whole genome shotgun (WGS) entry which is preliminary data.</text>
</comment>
<dbReference type="PANTHER" id="PTHR45727">
    <property type="entry name" value="NPC INTRACELLULAR CHOLESTEROL TRANSPORTER 1"/>
    <property type="match status" value="1"/>
</dbReference>
<dbReference type="Pfam" id="PF22314">
    <property type="entry name" value="NPC1_MLD"/>
    <property type="match status" value="1"/>
</dbReference>
<dbReference type="Pfam" id="PF16414">
    <property type="entry name" value="NPC1_N"/>
    <property type="match status" value="1"/>
</dbReference>
<evidence type="ECO:0000256" key="4">
    <source>
        <dbReference type="ARBA" id="ARBA00022548"/>
    </source>
</evidence>
<evidence type="ECO:0000256" key="16">
    <source>
        <dbReference type="SAM" id="Phobius"/>
    </source>
</evidence>
<keyword evidence="5 16" id="KW-0812">Transmembrane</keyword>
<feature type="transmembrane region" description="Helical" evidence="16">
    <location>
        <begin position="1152"/>
        <end position="1170"/>
    </location>
</feature>
<evidence type="ECO:0000256" key="10">
    <source>
        <dbReference type="ARBA" id="ARBA00023136"/>
    </source>
</evidence>
<evidence type="ECO:0000313" key="18">
    <source>
        <dbReference type="EMBL" id="KAG8178263.1"/>
    </source>
</evidence>
<dbReference type="GO" id="GO:0030299">
    <property type="term" value="P:intestinal cholesterol absorption"/>
    <property type="evidence" value="ECO:0007669"/>
    <property type="project" value="TreeGrafter"/>
</dbReference>
<dbReference type="GO" id="GO:0005886">
    <property type="term" value="C:plasma membrane"/>
    <property type="evidence" value="ECO:0007669"/>
    <property type="project" value="TreeGrafter"/>
</dbReference>
<evidence type="ECO:0000256" key="6">
    <source>
        <dbReference type="ARBA" id="ARBA00022729"/>
    </source>
</evidence>
<feature type="transmembrane region" description="Helical" evidence="16">
    <location>
        <begin position="810"/>
        <end position="834"/>
    </location>
</feature>
<keyword evidence="9" id="KW-0443">Lipid metabolism</keyword>
<proteinExistence type="inferred from homology"/>